<keyword evidence="2" id="KW-1185">Reference proteome</keyword>
<dbReference type="Proteomes" id="UP001174909">
    <property type="component" value="Unassembled WGS sequence"/>
</dbReference>
<proteinExistence type="predicted"/>
<sequence length="42" mass="4915">MTWCCRVIESCLGCRVSVRWSRRGVNVSRQPRAAVWTESCRE</sequence>
<organism evidence="1 2">
    <name type="scientific">Geodia barretti</name>
    <name type="common">Barrett's horny sponge</name>
    <dbReference type="NCBI Taxonomy" id="519541"/>
    <lineage>
        <taxon>Eukaryota</taxon>
        <taxon>Metazoa</taxon>
        <taxon>Porifera</taxon>
        <taxon>Demospongiae</taxon>
        <taxon>Heteroscleromorpha</taxon>
        <taxon>Tetractinellida</taxon>
        <taxon>Astrophorina</taxon>
        <taxon>Geodiidae</taxon>
        <taxon>Geodia</taxon>
    </lineage>
</organism>
<gene>
    <name evidence="1" type="ORF">GBAR_LOCUS16273</name>
</gene>
<protein>
    <submittedName>
        <fullName evidence="1">Uncharacterized protein</fullName>
    </submittedName>
</protein>
<evidence type="ECO:0000313" key="1">
    <source>
        <dbReference type="EMBL" id="CAI8028555.1"/>
    </source>
</evidence>
<accession>A0AA35WVV8</accession>
<name>A0AA35WVV8_GEOBA</name>
<evidence type="ECO:0000313" key="2">
    <source>
        <dbReference type="Proteomes" id="UP001174909"/>
    </source>
</evidence>
<reference evidence="1" key="1">
    <citation type="submission" date="2023-03" db="EMBL/GenBank/DDBJ databases">
        <authorList>
            <person name="Steffen K."/>
            <person name="Cardenas P."/>
        </authorList>
    </citation>
    <scope>NUCLEOTIDE SEQUENCE</scope>
</reference>
<comment type="caution">
    <text evidence="1">The sequence shown here is derived from an EMBL/GenBank/DDBJ whole genome shotgun (WGS) entry which is preliminary data.</text>
</comment>
<dbReference type="EMBL" id="CASHTH010002346">
    <property type="protein sequence ID" value="CAI8028555.1"/>
    <property type="molecule type" value="Genomic_DNA"/>
</dbReference>
<dbReference type="AlphaFoldDB" id="A0AA35WVV8"/>
<feature type="non-terminal residue" evidence="1">
    <location>
        <position position="42"/>
    </location>
</feature>